<dbReference type="PROSITE" id="PS51043">
    <property type="entry name" value="DDHD"/>
    <property type="match status" value="1"/>
</dbReference>
<dbReference type="InterPro" id="IPR004177">
    <property type="entry name" value="DDHD_dom"/>
</dbReference>
<dbReference type="Pfam" id="PF02862">
    <property type="entry name" value="DDHD"/>
    <property type="match status" value="1"/>
</dbReference>
<keyword evidence="3" id="KW-1185">Reference proteome</keyword>
<name>A0ABM4C0K6_HYDVU</name>
<accession>A0ABM4C0K6</accession>
<feature type="domain" description="DDHD" evidence="2">
    <location>
        <begin position="465"/>
        <end position="640"/>
    </location>
</feature>
<dbReference type="GeneID" id="101234320"/>
<dbReference type="InterPro" id="IPR058055">
    <property type="entry name" value="PA-PLA1"/>
</dbReference>
<reference evidence="4" key="1">
    <citation type="submission" date="2025-08" db="UniProtKB">
        <authorList>
            <consortium name="RefSeq"/>
        </authorList>
    </citation>
    <scope>IDENTIFICATION</scope>
</reference>
<dbReference type="PANTHER" id="PTHR23509:SF48">
    <property type="entry name" value="INTRACELLULAR PHOSPHOLIPASE A1"/>
    <property type="match status" value="1"/>
</dbReference>
<dbReference type="RefSeq" id="XP_065655079.1">
    <property type="nucleotide sequence ID" value="XM_065799007.1"/>
</dbReference>
<dbReference type="SMART" id="SM01127">
    <property type="entry name" value="DDHD"/>
    <property type="match status" value="1"/>
</dbReference>
<dbReference type="Proteomes" id="UP001652625">
    <property type="component" value="Chromosome 06"/>
</dbReference>
<proteinExistence type="inferred from homology"/>
<dbReference type="Pfam" id="PF23463">
    <property type="entry name" value="WWE_2"/>
    <property type="match status" value="1"/>
</dbReference>
<dbReference type="InterPro" id="IPR057826">
    <property type="entry name" value="WWE_C20G8.02"/>
</dbReference>
<gene>
    <name evidence="4" type="primary">LOC101234320</name>
</gene>
<evidence type="ECO:0000259" key="2">
    <source>
        <dbReference type="PROSITE" id="PS51043"/>
    </source>
</evidence>
<sequence>MASPEKNATITSQQKGTTLDLKIKSSRPLTLPHATLPSVQKHFEFLQPLSSKKVRWFFQEEKKWIPFNGSDSLKIETIFRSLPSNMQSPSFSSTNVNIAVELPVVRGSLFEVNILNRECISIFWKENNIPVMRGTWFKGTQQGNWEPLDENQAFVIEEAHCGVVRSLGMGTLDMNTSNNVIHKIKLDSNRVEWHEISQVYMFSESAGSRFVQRIGFNGAVALHRGYNIDCDESDDYEEISHIVFLVHGIGQMYCDGGGVLHNRKNFVNTIEKINKQFYKDKKHHGRIEYFPIEWRTKLKLDEGIIKTVTPSNISSLRNVINGTTLDVLYYTSPLYKEEIISMLRQILNSVYKQYTKKNPSFEKNGGKVSIIAHSLGSVIVYDVLSCWNSHLIEEDKKSADLQVAVSEKSYSWLWGWSKEHHAETKTDPNNLHYRLYKARLEVSNLEYQLAANDNENKLSDKFYSLCFKVENVFNIGSPLAVFLIMRGIRPQSDVEQHILPTSVCKRLFNIYDPADPLAYRLEPLIYEHYSNIPPVRVTQIYSELEKSKYQAAGSTTHGNWLTALFKAGKEIESHVELSNDLSAASTASSAEKDSKKSALVQRIDYVLEQSIVEYLSAITSHQAYWQSLDFAKFVLQITYADDDELQNRQSCRL</sequence>
<evidence type="ECO:0000256" key="1">
    <source>
        <dbReference type="ARBA" id="ARBA00038464"/>
    </source>
</evidence>
<comment type="similarity">
    <text evidence="1">Belongs to the PA-PLA1 family.</text>
</comment>
<protein>
    <submittedName>
        <fullName evidence="4">Phospholipase DDHD1 isoform X4</fullName>
    </submittedName>
</protein>
<evidence type="ECO:0000313" key="4">
    <source>
        <dbReference type="RefSeq" id="XP_065655079.1"/>
    </source>
</evidence>
<evidence type="ECO:0000313" key="3">
    <source>
        <dbReference type="Proteomes" id="UP001652625"/>
    </source>
</evidence>
<dbReference type="PANTHER" id="PTHR23509">
    <property type="entry name" value="PA-PL1 PHOSPHOLIPASE FAMILY"/>
    <property type="match status" value="1"/>
</dbReference>
<organism evidence="3 4">
    <name type="scientific">Hydra vulgaris</name>
    <name type="common">Hydra</name>
    <name type="synonym">Hydra attenuata</name>
    <dbReference type="NCBI Taxonomy" id="6087"/>
    <lineage>
        <taxon>Eukaryota</taxon>
        <taxon>Metazoa</taxon>
        <taxon>Cnidaria</taxon>
        <taxon>Hydrozoa</taxon>
        <taxon>Hydroidolina</taxon>
        <taxon>Anthoathecata</taxon>
        <taxon>Aplanulata</taxon>
        <taxon>Hydridae</taxon>
        <taxon>Hydra</taxon>
    </lineage>
</organism>